<dbReference type="Pfam" id="PF09388">
    <property type="entry name" value="SpoOE-like"/>
    <property type="match status" value="1"/>
</dbReference>
<dbReference type="GO" id="GO:0043937">
    <property type="term" value="P:regulation of sporulation"/>
    <property type="evidence" value="ECO:0007669"/>
    <property type="project" value="InterPro"/>
</dbReference>
<proteinExistence type="predicted"/>
<protein>
    <recommendedName>
        <fullName evidence="2">Spo0E like sporulation regulatory protein</fullName>
    </recommendedName>
</protein>
<evidence type="ECO:0008006" key="2">
    <source>
        <dbReference type="Google" id="ProtNLM"/>
    </source>
</evidence>
<gene>
    <name evidence="1" type="ORF">SDC9_195876</name>
</gene>
<dbReference type="GO" id="GO:0046983">
    <property type="term" value="F:protein dimerization activity"/>
    <property type="evidence" value="ECO:0007669"/>
    <property type="project" value="InterPro"/>
</dbReference>
<dbReference type="InterPro" id="IPR036638">
    <property type="entry name" value="HLH_DNA-bd_sf"/>
</dbReference>
<dbReference type="Gene3D" id="4.10.280.10">
    <property type="entry name" value="Helix-loop-helix DNA-binding domain"/>
    <property type="match status" value="1"/>
</dbReference>
<comment type="caution">
    <text evidence="1">The sequence shown here is derived from an EMBL/GenBank/DDBJ whole genome shotgun (WGS) entry which is preliminary data.</text>
</comment>
<name>A0A645IAX0_9ZZZZ</name>
<dbReference type="SUPFAM" id="SSF140500">
    <property type="entry name" value="BAS1536-like"/>
    <property type="match status" value="1"/>
</dbReference>
<dbReference type="InterPro" id="IPR037208">
    <property type="entry name" value="Spo0E-like_sf"/>
</dbReference>
<accession>A0A645IAX0</accession>
<dbReference type="InterPro" id="IPR018540">
    <property type="entry name" value="Spo0E-like"/>
</dbReference>
<dbReference type="EMBL" id="VSSQ01110425">
    <property type="protein sequence ID" value="MPN48270.1"/>
    <property type="molecule type" value="Genomic_DNA"/>
</dbReference>
<organism evidence="1">
    <name type="scientific">bioreactor metagenome</name>
    <dbReference type="NCBI Taxonomy" id="1076179"/>
    <lineage>
        <taxon>unclassified sequences</taxon>
        <taxon>metagenomes</taxon>
        <taxon>ecological metagenomes</taxon>
    </lineage>
</organism>
<evidence type="ECO:0000313" key="1">
    <source>
        <dbReference type="EMBL" id="MPN48270.1"/>
    </source>
</evidence>
<reference evidence="1" key="1">
    <citation type="submission" date="2019-08" db="EMBL/GenBank/DDBJ databases">
        <authorList>
            <person name="Kucharzyk K."/>
            <person name="Murdoch R.W."/>
            <person name="Higgins S."/>
            <person name="Loffler F."/>
        </authorList>
    </citation>
    <scope>NUCLEOTIDE SEQUENCE</scope>
</reference>
<dbReference type="AlphaFoldDB" id="A0A645IAX0"/>
<sequence length="50" mass="6115">MNKEIERLREKLNLLINREDAVLHNAEILQLSQELDKLIYDYYKELRVID</sequence>